<accession>A0A1I2FCU4</accession>
<dbReference type="EMBL" id="FOMW01000015">
    <property type="protein sequence ID" value="SFF02597.1"/>
    <property type="molecule type" value="Genomic_DNA"/>
</dbReference>
<evidence type="ECO:0000256" key="2">
    <source>
        <dbReference type="ARBA" id="ARBA00023052"/>
    </source>
</evidence>
<dbReference type="RefSeq" id="WP_093925081.1">
    <property type="nucleotide sequence ID" value="NZ_FOMW01000015.1"/>
</dbReference>
<dbReference type="STRING" id="74348.SAMN04488523_11545"/>
<dbReference type="GO" id="GO:0000287">
    <property type="term" value="F:magnesium ion binding"/>
    <property type="evidence" value="ECO:0007669"/>
    <property type="project" value="InterPro"/>
</dbReference>
<evidence type="ECO:0000259" key="6">
    <source>
        <dbReference type="Pfam" id="PF02776"/>
    </source>
</evidence>
<evidence type="ECO:0000256" key="3">
    <source>
        <dbReference type="RuleBase" id="RU362132"/>
    </source>
</evidence>
<reference evidence="7 8" key="1">
    <citation type="submission" date="2016-10" db="EMBL/GenBank/DDBJ databases">
        <authorList>
            <person name="de Groot N.N."/>
        </authorList>
    </citation>
    <scope>NUCLEOTIDE SEQUENCE [LARGE SCALE GENOMIC DNA]</scope>
    <source>
        <strain evidence="7 8">DSM 11443</strain>
    </source>
</reference>
<dbReference type="Pfam" id="PF02775">
    <property type="entry name" value="TPP_enzyme_C"/>
    <property type="match status" value="1"/>
</dbReference>
<evidence type="ECO:0000313" key="7">
    <source>
        <dbReference type="EMBL" id="SFF02597.1"/>
    </source>
</evidence>
<gene>
    <name evidence="7" type="ORF">SAMN04488523_11545</name>
</gene>
<evidence type="ECO:0000256" key="1">
    <source>
        <dbReference type="ARBA" id="ARBA00007812"/>
    </source>
</evidence>
<dbReference type="AlphaFoldDB" id="A0A1I2FCU4"/>
<proteinExistence type="inferred from homology"/>
<sequence length="585" mass="62868">MPDDLDRPIRSEITKRYGSDAIVEMIRKLDTPYIALNPGSSFRGIHDSLVNYLGNRDPQILLCLHEEHAVAIAHGWAKVTGKPLAVMLHANVGLMHAAMALYNAWCDRVPMMVYGATGPVDAAKRRPWIDWLHTSRDQASIVRPYVKWDDQPSSLEASLASMVRASTITRTAPMAPTYVCFDVSVQEEQIDVMPDLPDPANYAMPQVPAVSQEDAHRILDLLATAKTPVFLMGRVSRDSDAWDRRVALAERFGARVVTDIKTAAAFPTRHPLHAGAPGYFISQEAGVAIASADVVISFDWVDLAGTMHQAGVTVGSARVVNISLDPLLQNGWSFDHQAQPASDLSMLADPDAVITAICDSAGVRGAGKLALATTDHQSARVGPGAKISIDGLSDILAEALRDVQPSYLRLTLSWNGEKCDFRSPLDYLGYDGGAGIGSGPGMAVGAALALKESGRLPVAVLGDGDFLMGATAIWTATHHRVPLLIVVANNRSYFNDEVHQERVAIMRDRPVANKHVGQAIGEPDIDIAAIARAQGALAFGPVEDSSTLVHTLREAISEVQSGKTVVVEVRVAQGYSATMTEGMTQ</sequence>
<dbReference type="Pfam" id="PF02776">
    <property type="entry name" value="TPP_enzyme_N"/>
    <property type="match status" value="1"/>
</dbReference>
<dbReference type="GO" id="GO:0030976">
    <property type="term" value="F:thiamine pyrophosphate binding"/>
    <property type="evidence" value="ECO:0007669"/>
    <property type="project" value="InterPro"/>
</dbReference>
<dbReference type="InterPro" id="IPR045229">
    <property type="entry name" value="TPP_enz"/>
</dbReference>
<feature type="domain" description="Thiamine pyrophosphate enzyme N-terminal TPP-binding" evidence="6">
    <location>
        <begin position="18"/>
        <end position="133"/>
    </location>
</feature>
<dbReference type="Gene3D" id="3.40.50.1220">
    <property type="entry name" value="TPP-binding domain"/>
    <property type="match status" value="1"/>
</dbReference>
<evidence type="ECO:0000313" key="8">
    <source>
        <dbReference type="Proteomes" id="UP000198977"/>
    </source>
</evidence>
<dbReference type="GO" id="GO:0019752">
    <property type="term" value="P:carboxylic acid metabolic process"/>
    <property type="evidence" value="ECO:0007669"/>
    <property type="project" value="UniProtKB-ARBA"/>
</dbReference>
<dbReference type="OrthoDB" id="7534569at2"/>
<dbReference type="Gene3D" id="3.40.50.970">
    <property type="match status" value="2"/>
</dbReference>
<comment type="similarity">
    <text evidence="1 3">Belongs to the TPP enzyme family.</text>
</comment>
<dbReference type="CDD" id="cd07035">
    <property type="entry name" value="TPP_PYR_POX_like"/>
    <property type="match status" value="1"/>
</dbReference>
<dbReference type="InterPro" id="IPR029061">
    <property type="entry name" value="THDP-binding"/>
</dbReference>
<feature type="domain" description="Thiamine pyrophosphate enzyme central" evidence="4">
    <location>
        <begin position="217"/>
        <end position="326"/>
    </location>
</feature>
<dbReference type="InterPro" id="IPR012001">
    <property type="entry name" value="Thiamin_PyroP_enz_TPP-bd_dom"/>
</dbReference>
<dbReference type="SUPFAM" id="SSF52518">
    <property type="entry name" value="Thiamin diphosphate-binding fold (THDP-binding)"/>
    <property type="match status" value="2"/>
</dbReference>
<dbReference type="InterPro" id="IPR029035">
    <property type="entry name" value="DHS-like_NAD/FAD-binding_dom"/>
</dbReference>
<dbReference type="Proteomes" id="UP000198977">
    <property type="component" value="Unassembled WGS sequence"/>
</dbReference>
<evidence type="ECO:0000259" key="4">
    <source>
        <dbReference type="Pfam" id="PF00205"/>
    </source>
</evidence>
<feature type="domain" description="Thiamine pyrophosphate enzyme TPP-binding" evidence="5">
    <location>
        <begin position="419"/>
        <end position="569"/>
    </location>
</feature>
<protein>
    <submittedName>
        <fullName evidence="7">Acetolactate synthase large subunit</fullName>
    </submittedName>
</protein>
<dbReference type="InterPro" id="IPR011766">
    <property type="entry name" value="TPP_enzyme_TPP-bd"/>
</dbReference>
<dbReference type="Pfam" id="PF00205">
    <property type="entry name" value="TPP_enzyme_M"/>
    <property type="match status" value="1"/>
</dbReference>
<evidence type="ECO:0000259" key="5">
    <source>
        <dbReference type="Pfam" id="PF02775"/>
    </source>
</evidence>
<organism evidence="7 8">
    <name type="scientific">Sulfitobacter brevis</name>
    <dbReference type="NCBI Taxonomy" id="74348"/>
    <lineage>
        <taxon>Bacteria</taxon>
        <taxon>Pseudomonadati</taxon>
        <taxon>Pseudomonadota</taxon>
        <taxon>Alphaproteobacteria</taxon>
        <taxon>Rhodobacterales</taxon>
        <taxon>Roseobacteraceae</taxon>
        <taxon>Sulfitobacter</taxon>
    </lineage>
</organism>
<dbReference type="PANTHER" id="PTHR18968">
    <property type="entry name" value="THIAMINE PYROPHOSPHATE ENZYMES"/>
    <property type="match status" value="1"/>
</dbReference>
<keyword evidence="2 3" id="KW-0786">Thiamine pyrophosphate</keyword>
<dbReference type="InterPro" id="IPR012000">
    <property type="entry name" value="Thiamin_PyroP_enz_cen_dom"/>
</dbReference>
<keyword evidence="8" id="KW-1185">Reference proteome</keyword>
<name>A0A1I2FCU4_9RHOB</name>
<dbReference type="GO" id="GO:0003984">
    <property type="term" value="F:acetolactate synthase activity"/>
    <property type="evidence" value="ECO:0007669"/>
    <property type="project" value="TreeGrafter"/>
</dbReference>
<dbReference type="GO" id="GO:0050660">
    <property type="term" value="F:flavin adenine dinucleotide binding"/>
    <property type="evidence" value="ECO:0007669"/>
    <property type="project" value="TreeGrafter"/>
</dbReference>
<dbReference type="SUPFAM" id="SSF52467">
    <property type="entry name" value="DHS-like NAD/FAD-binding domain"/>
    <property type="match status" value="1"/>
</dbReference>